<name>A0AAU2AIW3_9ACTN</name>
<evidence type="ECO:0000256" key="5">
    <source>
        <dbReference type="ARBA" id="ARBA00022982"/>
    </source>
</evidence>
<keyword evidence="4" id="KW-0479">Metal-binding</keyword>
<evidence type="ECO:0000256" key="4">
    <source>
        <dbReference type="ARBA" id="ARBA00022723"/>
    </source>
</evidence>
<keyword evidence="5" id="KW-0249">Electron transport</keyword>
<sequence>MQDLIGRLTELGVPREAIHTEAFVSGRSKETRREKAHAIAVAAAAAGVTEFVIGTVDGAPAFPCSPGQSVLDAANAVGVALPQSCGEGACGTCRVRVLSGAYETDDRGMFSADELAAGWRLACQTLPTEDLVIGR</sequence>
<dbReference type="GO" id="GO:0046872">
    <property type="term" value="F:metal ion binding"/>
    <property type="evidence" value="ECO:0007669"/>
    <property type="project" value="UniProtKB-KW"/>
</dbReference>
<dbReference type="Pfam" id="PF00111">
    <property type="entry name" value="Fer2"/>
    <property type="match status" value="1"/>
</dbReference>
<dbReference type="PROSITE" id="PS51085">
    <property type="entry name" value="2FE2S_FER_2"/>
    <property type="match status" value="1"/>
</dbReference>
<evidence type="ECO:0000313" key="10">
    <source>
        <dbReference type="EMBL" id="WTT23404.1"/>
    </source>
</evidence>
<keyword evidence="3" id="KW-0001">2Fe-2S</keyword>
<evidence type="ECO:0000256" key="7">
    <source>
        <dbReference type="ARBA" id="ARBA00023014"/>
    </source>
</evidence>
<protein>
    <submittedName>
        <fullName evidence="10">Iron-sulfur cluster-binding domain-containing protein</fullName>
    </submittedName>
</protein>
<dbReference type="GO" id="GO:0051537">
    <property type="term" value="F:2 iron, 2 sulfur cluster binding"/>
    <property type="evidence" value="ECO:0007669"/>
    <property type="project" value="UniProtKB-KW"/>
</dbReference>
<accession>A0AAU2AIW3</accession>
<evidence type="ECO:0000256" key="6">
    <source>
        <dbReference type="ARBA" id="ARBA00023004"/>
    </source>
</evidence>
<evidence type="ECO:0000256" key="1">
    <source>
        <dbReference type="ARBA" id="ARBA00007874"/>
    </source>
</evidence>
<proteinExistence type="inferred from homology"/>
<reference evidence="10" key="1">
    <citation type="submission" date="2022-10" db="EMBL/GenBank/DDBJ databases">
        <title>The complete genomes of actinobacterial strains from the NBC collection.</title>
        <authorList>
            <person name="Joergensen T.S."/>
            <person name="Alvarez Arevalo M."/>
            <person name="Sterndorff E.B."/>
            <person name="Faurdal D."/>
            <person name="Vuksanovic O."/>
            <person name="Mourched A.-S."/>
            <person name="Charusanti P."/>
            <person name="Shaw S."/>
            <person name="Blin K."/>
            <person name="Weber T."/>
        </authorList>
    </citation>
    <scope>NUCLEOTIDE SEQUENCE</scope>
    <source>
        <strain evidence="10">NBC_00093</strain>
    </source>
</reference>
<organism evidence="10">
    <name type="scientific">Streptomyces sp. NBC_00093</name>
    <dbReference type="NCBI Taxonomy" id="2975649"/>
    <lineage>
        <taxon>Bacteria</taxon>
        <taxon>Bacillati</taxon>
        <taxon>Actinomycetota</taxon>
        <taxon>Actinomycetes</taxon>
        <taxon>Kitasatosporales</taxon>
        <taxon>Streptomycetaceae</taxon>
        <taxon>Streptomyces</taxon>
    </lineage>
</organism>
<dbReference type="PANTHER" id="PTHR43112">
    <property type="entry name" value="FERREDOXIN"/>
    <property type="match status" value="1"/>
</dbReference>
<dbReference type="PROSITE" id="PS00197">
    <property type="entry name" value="2FE2S_FER_1"/>
    <property type="match status" value="1"/>
</dbReference>
<evidence type="ECO:0000259" key="9">
    <source>
        <dbReference type="PROSITE" id="PS51085"/>
    </source>
</evidence>
<dbReference type="SUPFAM" id="SSF54292">
    <property type="entry name" value="2Fe-2S ferredoxin-like"/>
    <property type="match status" value="1"/>
</dbReference>
<gene>
    <name evidence="10" type="ORF">OHA22_08335</name>
</gene>
<keyword evidence="7" id="KW-0411">Iron-sulfur</keyword>
<dbReference type="Gene3D" id="3.10.20.30">
    <property type="match status" value="1"/>
</dbReference>
<keyword evidence="2" id="KW-0813">Transport</keyword>
<dbReference type="InterPro" id="IPR036010">
    <property type="entry name" value="2Fe-2S_ferredoxin-like_sf"/>
</dbReference>
<dbReference type="CDD" id="cd00207">
    <property type="entry name" value="fer2"/>
    <property type="match status" value="1"/>
</dbReference>
<evidence type="ECO:0000256" key="2">
    <source>
        <dbReference type="ARBA" id="ARBA00022448"/>
    </source>
</evidence>
<dbReference type="InterPro" id="IPR001041">
    <property type="entry name" value="2Fe-2S_ferredoxin-type"/>
</dbReference>
<dbReference type="AlphaFoldDB" id="A0AAU2AIW3"/>
<comment type="similarity">
    <text evidence="1">Belongs to the 2Fe2S plant-type ferredoxin family.</text>
</comment>
<evidence type="ECO:0000256" key="8">
    <source>
        <dbReference type="ARBA" id="ARBA00034078"/>
    </source>
</evidence>
<dbReference type="InterPro" id="IPR012675">
    <property type="entry name" value="Beta-grasp_dom_sf"/>
</dbReference>
<comment type="cofactor">
    <cofactor evidence="8">
        <name>[2Fe-2S] cluster</name>
        <dbReference type="ChEBI" id="CHEBI:190135"/>
    </cofactor>
</comment>
<feature type="domain" description="2Fe-2S ferredoxin-type" evidence="9">
    <location>
        <begin position="49"/>
        <end position="135"/>
    </location>
</feature>
<dbReference type="InterPro" id="IPR006058">
    <property type="entry name" value="2Fe2S_fd_BS"/>
</dbReference>
<dbReference type="PANTHER" id="PTHR43112:SF3">
    <property type="entry name" value="FERREDOXIN-2, CHLOROPLASTIC"/>
    <property type="match status" value="1"/>
</dbReference>
<keyword evidence="6" id="KW-0408">Iron</keyword>
<dbReference type="EMBL" id="CP108222">
    <property type="protein sequence ID" value="WTT23404.1"/>
    <property type="molecule type" value="Genomic_DNA"/>
</dbReference>
<evidence type="ECO:0000256" key="3">
    <source>
        <dbReference type="ARBA" id="ARBA00022714"/>
    </source>
</evidence>